<name>A0A8J2V3J3_9PROT</name>
<dbReference type="AlphaFoldDB" id="A0A8J2V3J3"/>
<reference evidence="3" key="1">
    <citation type="journal article" date="2014" name="Int. J. Syst. Evol. Microbiol.">
        <title>Complete genome sequence of Corynebacterium casei LMG S-19264T (=DSM 44701T), isolated from a smear-ripened cheese.</title>
        <authorList>
            <consortium name="US DOE Joint Genome Institute (JGI-PGF)"/>
            <person name="Walter F."/>
            <person name="Albersmeier A."/>
            <person name="Kalinowski J."/>
            <person name="Ruckert C."/>
        </authorList>
    </citation>
    <scope>NUCLEOTIDE SEQUENCE</scope>
    <source>
        <strain evidence="3">CGMCC 1.12921</strain>
    </source>
</reference>
<evidence type="ECO:0000313" key="3">
    <source>
        <dbReference type="EMBL" id="GGC96896.1"/>
    </source>
</evidence>
<evidence type="ECO:0000256" key="2">
    <source>
        <dbReference type="SAM" id="Phobius"/>
    </source>
</evidence>
<protein>
    <submittedName>
        <fullName evidence="3">Membrane protein</fullName>
    </submittedName>
</protein>
<keyword evidence="2" id="KW-0472">Membrane</keyword>
<proteinExistence type="predicted"/>
<dbReference type="Pfam" id="PF11014">
    <property type="entry name" value="DUF2852"/>
    <property type="match status" value="1"/>
</dbReference>
<feature type="coiled-coil region" evidence="1">
    <location>
        <begin position="97"/>
        <end position="131"/>
    </location>
</feature>
<comment type="caution">
    <text evidence="3">The sequence shown here is derived from an EMBL/GenBank/DDBJ whole genome shotgun (WGS) entry which is preliminary data.</text>
</comment>
<dbReference type="InterPro" id="IPR021273">
    <property type="entry name" value="DUF2852"/>
</dbReference>
<keyword evidence="1" id="KW-0175">Coiled coil</keyword>
<gene>
    <name evidence="3" type="ORF">GCM10011342_02220</name>
</gene>
<organism evidence="3 4">
    <name type="scientific">Aquisalinus flavus</name>
    <dbReference type="NCBI Taxonomy" id="1526572"/>
    <lineage>
        <taxon>Bacteria</taxon>
        <taxon>Pseudomonadati</taxon>
        <taxon>Pseudomonadota</taxon>
        <taxon>Alphaproteobacteria</taxon>
        <taxon>Parvularculales</taxon>
        <taxon>Parvularculaceae</taxon>
        <taxon>Aquisalinus</taxon>
    </lineage>
</organism>
<reference evidence="3" key="2">
    <citation type="submission" date="2020-09" db="EMBL/GenBank/DDBJ databases">
        <authorList>
            <person name="Sun Q."/>
            <person name="Zhou Y."/>
        </authorList>
    </citation>
    <scope>NUCLEOTIDE SEQUENCE</scope>
    <source>
        <strain evidence="3">CGMCC 1.12921</strain>
    </source>
</reference>
<dbReference type="Proteomes" id="UP000613582">
    <property type="component" value="Unassembled WGS sequence"/>
</dbReference>
<dbReference type="RefSeq" id="WP_188159461.1">
    <property type="nucleotide sequence ID" value="NZ_BMGH01000001.1"/>
</dbReference>
<feature type="transmembrane region" description="Helical" evidence="2">
    <location>
        <begin position="21"/>
        <end position="47"/>
    </location>
</feature>
<dbReference type="EMBL" id="BMGH01000001">
    <property type="protein sequence ID" value="GGC96896.1"/>
    <property type="molecule type" value="Genomic_DNA"/>
</dbReference>
<sequence>MSSTTRKGSIHEQLRPAWTPVNIAIMVVAFIIGAWPIGVFMIAYMIWGQAWGLDFSQWGKTDGVSSAGEKMKSAFDKAFDGKASSSRTGNSAFDEWRDAELRRIEEERQKLEAAKREFQAYMEEMQKARDKEEFERFKARWDNNATGGDAPSGQ</sequence>
<accession>A0A8J2V3J3</accession>
<evidence type="ECO:0000313" key="4">
    <source>
        <dbReference type="Proteomes" id="UP000613582"/>
    </source>
</evidence>
<keyword evidence="2" id="KW-1133">Transmembrane helix</keyword>
<keyword evidence="4" id="KW-1185">Reference proteome</keyword>
<evidence type="ECO:0000256" key="1">
    <source>
        <dbReference type="SAM" id="Coils"/>
    </source>
</evidence>
<keyword evidence="2" id="KW-0812">Transmembrane</keyword>